<organism evidence="3">
    <name type="scientific">Magnetospirillum gryphiswaldense</name>
    <dbReference type="NCBI Taxonomy" id="55518"/>
    <lineage>
        <taxon>Bacteria</taxon>
        <taxon>Pseudomonadati</taxon>
        <taxon>Pseudomonadota</taxon>
        <taxon>Alphaproteobacteria</taxon>
        <taxon>Rhodospirillales</taxon>
        <taxon>Rhodospirillaceae</taxon>
        <taxon>Magnetospirillum</taxon>
    </lineage>
</organism>
<dbReference type="InterPro" id="IPR002559">
    <property type="entry name" value="Transposase_11"/>
</dbReference>
<name>A4U1U5_9PROT</name>
<dbReference type="InterPro" id="IPR025161">
    <property type="entry name" value="IS402-like_dom"/>
</dbReference>
<dbReference type="AlphaFoldDB" id="A4U1U5"/>
<accession>A4U1U5</accession>
<dbReference type="EMBL" id="CU459003">
    <property type="protein sequence ID" value="CAM76852.1"/>
    <property type="molecule type" value="Genomic_DNA"/>
</dbReference>
<gene>
    <name evidence="3" type="ORF">MGR_1099</name>
</gene>
<evidence type="ECO:0000259" key="2">
    <source>
        <dbReference type="Pfam" id="PF13340"/>
    </source>
</evidence>
<evidence type="ECO:0000259" key="1">
    <source>
        <dbReference type="Pfam" id="PF01609"/>
    </source>
</evidence>
<feature type="domain" description="Insertion element IS402-like" evidence="2">
    <location>
        <begin position="34"/>
        <end position="106"/>
    </location>
</feature>
<proteinExistence type="predicted"/>
<dbReference type="Pfam" id="PF01609">
    <property type="entry name" value="DDE_Tnp_1"/>
    <property type="match status" value="1"/>
</dbReference>
<protein>
    <submittedName>
        <fullName evidence="3">IS4 family transposase</fullName>
    </submittedName>
</protein>
<dbReference type="PANTHER" id="PTHR30007">
    <property type="entry name" value="PHP DOMAIN PROTEIN"/>
    <property type="match status" value="1"/>
</dbReference>
<dbReference type="NCBIfam" id="NF033580">
    <property type="entry name" value="transpos_IS5_3"/>
    <property type="match status" value="1"/>
</dbReference>
<dbReference type="Pfam" id="PF13340">
    <property type="entry name" value="DUF4096"/>
    <property type="match status" value="1"/>
</dbReference>
<dbReference type="RefSeq" id="WP_106001350.1">
    <property type="nucleotide sequence ID" value="NZ_CP027527.1"/>
</dbReference>
<dbReference type="GO" id="GO:0006313">
    <property type="term" value="P:DNA transposition"/>
    <property type="evidence" value="ECO:0007669"/>
    <property type="project" value="InterPro"/>
</dbReference>
<dbReference type="GO" id="GO:0003677">
    <property type="term" value="F:DNA binding"/>
    <property type="evidence" value="ECO:0007669"/>
    <property type="project" value="InterPro"/>
</dbReference>
<dbReference type="GO" id="GO:0004803">
    <property type="term" value="F:transposase activity"/>
    <property type="evidence" value="ECO:0007669"/>
    <property type="project" value="InterPro"/>
</dbReference>
<dbReference type="PANTHER" id="PTHR30007:SF0">
    <property type="entry name" value="TRANSPOSASE"/>
    <property type="match status" value="1"/>
</dbReference>
<feature type="domain" description="Transposase IS4-like" evidence="1">
    <location>
        <begin position="124"/>
        <end position="272"/>
    </location>
</feature>
<reference evidence="3" key="1">
    <citation type="journal article" date="2007" name="J. Bacteriol.">
        <title>Comparative genome analysis of four magnetotactic bacteria reveals a complex set of group-specific genes implicated in magnetosome biomineralization and function.</title>
        <authorList>
            <person name="Richter M."/>
            <person name="Kube M."/>
            <person name="Bazylinski D.A."/>
            <person name="Lombardot T."/>
            <person name="Gloeckner F.O."/>
            <person name="Reinhardt R."/>
            <person name="Schueler D."/>
        </authorList>
    </citation>
    <scope>NUCLEOTIDE SEQUENCE</scope>
    <source>
        <strain evidence="3">MSR-1</strain>
    </source>
</reference>
<evidence type="ECO:0000313" key="3">
    <source>
        <dbReference type="EMBL" id="CAM76852.1"/>
    </source>
</evidence>
<sequence length="285" mass="32231">MAARPECLNEAALVWTAENRSRYDRRDQRYPSDLTNEEWVLLEPMLPVAKGSGRPRKYVLREVMNGIRYVQRYGIPWDAMPKDLPPGSICYDYWRLLTDDGHMERLNHDLVMADREKAGREASPTLAIVDAQSVKCDAPQGERGYDAGKKVLGRKRHIAVDIDGRLLAVDVTTADVQDQDGGIPLAQRLVRLCPWIKTVVVDGGYKNRFIEAVQAKAGRVVQVVKRPEFSKGFVLLPKRWRVEQSIGALTISRRLKVDYDTLIHVSAAAMLFASITRLMASITMR</sequence>